<keyword evidence="1" id="KW-0472">Membrane</keyword>
<feature type="transmembrane region" description="Helical" evidence="1">
    <location>
        <begin position="76"/>
        <end position="94"/>
    </location>
</feature>
<dbReference type="AlphaFoldDB" id="A0A1M4UE18"/>
<proteinExistence type="predicted"/>
<feature type="transmembrane region" description="Helical" evidence="1">
    <location>
        <begin position="51"/>
        <end position="69"/>
    </location>
</feature>
<keyword evidence="1" id="KW-0812">Transmembrane</keyword>
<protein>
    <submittedName>
        <fullName evidence="2">Uncharacterized protein</fullName>
    </submittedName>
</protein>
<dbReference type="RefSeq" id="WP_073227013.1">
    <property type="nucleotide sequence ID" value="NZ_FQUQ01000001.1"/>
</dbReference>
<evidence type="ECO:0000313" key="3">
    <source>
        <dbReference type="Proteomes" id="UP000184287"/>
    </source>
</evidence>
<sequence>MKLDYLRKLLFAAIIITSIIVFTILQGYWVLWDYRTAPSSGCLDCDMFPDLLLSSLLPLLATGILHLTYYWLKPGLLCRTVFCVIMLILSWYAIDTAIFDEREASWSTYTHIWWIVLEMCILQTMAFGLIFGGIYYALHLHKNYD</sequence>
<feature type="transmembrane region" description="Helical" evidence="1">
    <location>
        <begin position="9"/>
        <end position="31"/>
    </location>
</feature>
<dbReference type="EMBL" id="FQUQ01000001">
    <property type="protein sequence ID" value="SHE55005.1"/>
    <property type="molecule type" value="Genomic_DNA"/>
</dbReference>
<keyword evidence="1" id="KW-1133">Transmembrane helix</keyword>
<keyword evidence="3" id="KW-1185">Reference proteome</keyword>
<accession>A0A1M4UE18</accession>
<name>A0A1M4UE18_9SPHI</name>
<gene>
    <name evidence="2" type="ORF">SAMN04488522_101525</name>
</gene>
<dbReference type="STRING" id="288992.SAMN04488522_101525"/>
<feature type="transmembrane region" description="Helical" evidence="1">
    <location>
        <begin position="114"/>
        <end position="138"/>
    </location>
</feature>
<evidence type="ECO:0000313" key="2">
    <source>
        <dbReference type="EMBL" id="SHE55005.1"/>
    </source>
</evidence>
<evidence type="ECO:0000256" key="1">
    <source>
        <dbReference type="SAM" id="Phobius"/>
    </source>
</evidence>
<dbReference type="Proteomes" id="UP000184287">
    <property type="component" value="Unassembled WGS sequence"/>
</dbReference>
<organism evidence="2 3">
    <name type="scientific">Pedobacter caeni</name>
    <dbReference type="NCBI Taxonomy" id="288992"/>
    <lineage>
        <taxon>Bacteria</taxon>
        <taxon>Pseudomonadati</taxon>
        <taxon>Bacteroidota</taxon>
        <taxon>Sphingobacteriia</taxon>
        <taxon>Sphingobacteriales</taxon>
        <taxon>Sphingobacteriaceae</taxon>
        <taxon>Pedobacter</taxon>
    </lineage>
</organism>
<reference evidence="3" key="1">
    <citation type="submission" date="2016-11" db="EMBL/GenBank/DDBJ databases">
        <authorList>
            <person name="Varghese N."/>
            <person name="Submissions S."/>
        </authorList>
    </citation>
    <scope>NUCLEOTIDE SEQUENCE [LARGE SCALE GENOMIC DNA]</scope>
    <source>
        <strain evidence="3">DSM 16990</strain>
    </source>
</reference>